<dbReference type="Pfam" id="PF21805">
    <property type="entry name" value="Imm5_like"/>
    <property type="match status" value="1"/>
</dbReference>
<reference evidence="2" key="2">
    <citation type="journal article" date="2021" name="PeerJ">
        <title>Extensive microbial diversity within the chicken gut microbiome revealed by metagenomics and culture.</title>
        <authorList>
            <person name="Gilroy R."/>
            <person name="Ravi A."/>
            <person name="Getino M."/>
            <person name="Pursley I."/>
            <person name="Horton D.L."/>
            <person name="Alikhan N.F."/>
            <person name="Baker D."/>
            <person name="Gharbi K."/>
            <person name="Hall N."/>
            <person name="Watson M."/>
            <person name="Adriaenssens E.M."/>
            <person name="Foster-Nyarko E."/>
            <person name="Jarju S."/>
            <person name="Secka A."/>
            <person name="Antonio M."/>
            <person name="Oren A."/>
            <person name="Chaudhuri R.R."/>
            <person name="La Ragione R."/>
            <person name="Hildebrand F."/>
            <person name="Pallen M.J."/>
        </authorList>
    </citation>
    <scope>NUCLEOTIDE SEQUENCE</scope>
    <source>
        <strain evidence="2">CHK195-11698</strain>
    </source>
</reference>
<accession>A0A9D1L0I9</accession>
<evidence type="ECO:0000313" key="2">
    <source>
        <dbReference type="EMBL" id="HIU12942.1"/>
    </source>
</evidence>
<gene>
    <name evidence="2" type="ORF">IAD15_02605</name>
</gene>
<dbReference type="InterPro" id="IPR048667">
    <property type="entry name" value="Imm5-like"/>
</dbReference>
<protein>
    <recommendedName>
        <fullName evidence="1">Imm-5-like domain-containing protein</fullName>
    </recommendedName>
</protein>
<organism evidence="2 3">
    <name type="scientific">Candidatus Fimiplasma intestinipullorum</name>
    <dbReference type="NCBI Taxonomy" id="2840825"/>
    <lineage>
        <taxon>Bacteria</taxon>
        <taxon>Bacillati</taxon>
        <taxon>Bacillota</taxon>
        <taxon>Clostridia</taxon>
        <taxon>Eubacteriales</taxon>
        <taxon>Candidatus Fimiplasma</taxon>
    </lineage>
</organism>
<dbReference type="EMBL" id="DVMJ01000017">
    <property type="protein sequence ID" value="HIU12942.1"/>
    <property type="molecule type" value="Genomic_DNA"/>
</dbReference>
<reference evidence="2" key="1">
    <citation type="submission" date="2020-10" db="EMBL/GenBank/DDBJ databases">
        <authorList>
            <person name="Gilroy R."/>
        </authorList>
    </citation>
    <scope>NUCLEOTIDE SEQUENCE</scope>
    <source>
        <strain evidence="2">CHK195-11698</strain>
    </source>
</reference>
<dbReference type="Proteomes" id="UP000824175">
    <property type="component" value="Unassembled WGS sequence"/>
</dbReference>
<sequence>MAGKLRKMLGRADDQAIIDLMHLIETQRHATLNQWAVKMAGKYALPILHAHEVTSLDGLYAQSCAYLRQEQTLKELKGIFQEATKTVRELKDPIVTAAARALLTACKTIQTPTGALGYVFYLAAAVAYQELGEMEKPETYDARAQALFVSLFHELEIIAIPDEKNPVRVNWNC</sequence>
<evidence type="ECO:0000313" key="3">
    <source>
        <dbReference type="Proteomes" id="UP000824175"/>
    </source>
</evidence>
<proteinExistence type="predicted"/>
<feature type="domain" description="Imm-5-like" evidence="1">
    <location>
        <begin position="22"/>
        <end position="138"/>
    </location>
</feature>
<comment type="caution">
    <text evidence="2">The sequence shown here is derived from an EMBL/GenBank/DDBJ whole genome shotgun (WGS) entry which is preliminary data.</text>
</comment>
<name>A0A9D1L0I9_9FIRM</name>
<evidence type="ECO:0000259" key="1">
    <source>
        <dbReference type="Pfam" id="PF21805"/>
    </source>
</evidence>
<dbReference type="AlphaFoldDB" id="A0A9D1L0I9"/>